<evidence type="ECO:0000256" key="2">
    <source>
        <dbReference type="SAM" id="SignalP"/>
    </source>
</evidence>
<dbReference type="STRING" id="1300348.I602_1440"/>
<feature type="chain" id="PRO_5005845679" evidence="2">
    <location>
        <begin position="23"/>
        <end position="442"/>
    </location>
</feature>
<feature type="signal peptide" evidence="2">
    <location>
        <begin position="1"/>
        <end position="22"/>
    </location>
</feature>
<evidence type="ECO:0000313" key="4">
    <source>
        <dbReference type="Proteomes" id="UP000037716"/>
    </source>
</evidence>
<name>A0A0N0CFH2_9FLAO</name>
<comment type="caution">
    <text evidence="3">The sequence shown here is derived from an EMBL/GenBank/DDBJ whole genome shotgun (WGS) entry which is preliminary data.</text>
</comment>
<evidence type="ECO:0000256" key="1">
    <source>
        <dbReference type="SAM" id="Coils"/>
    </source>
</evidence>
<dbReference type="EMBL" id="LGBR01000001">
    <property type="protein sequence ID" value="KOY51880.1"/>
    <property type="molecule type" value="Genomic_DNA"/>
</dbReference>
<organism evidence="3 4">
    <name type="scientific">Polaribacter dokdonensis DSW-5</name>
    <dbReference type="NCBI Taxonomy" id="1300348"/>
    <lineage>
        <taxon>Bacteria</taxon>
        <taxon>Pseudomonadati</taxon>
        <taxon>Bacteroidota</taxon>
        <taxon>Flavobacteriia</taxon>
        <taxon>Flavobacteriales</taxon>
        <taxon>Flavobacteriaceae</taxon>
    </lineage>
</organism>
<dbReference type="AlphaFoldDB" id="A0A0N0CFH2"/>
<evidence type="ECO:0000313" key="3">
    <source>
        <dbReference type="EMBL" id="KOY51880.1"/>
    </source>
</evidence>
<accession>A0A0N0CFH2</accession>
<dbReference type="PATRIC" id="fig|1300348.6.peg.1439"/>
<sequence length="442" mass="50513">MNAMKIKLFTLAFMLSFFVSHSQSNKDIANVYLKRAKEAIEISIDYETALTYFNKAMKFTDTIVDRKIAHLGSKIYYEVHHKQESLQEQLNYLETAQDYSKQYFLLAKNKGSEEYINNTEEYVLIRETIEEVTNEIKAETEEKLRKEKEIRRIDSLKATWSKKSESLSIKADSLYKFNKNGFAIIEDDNSFGLLNDLGETIINTGKYADVLQFDGFFIFKNKKDNPTKIFTYDSSTKVGTMLPAVSDFSTLSTNYGKVMLPRGNGRVVTYPNNAKEPLIYDVTAKKFVRVANQEEVLKGLKKADVIDKYNKDGEVKVNKEWYAFGGHLGGGIHPLYSLENYDLKYYLCSIDGNLIDASADFSNIGYFYQNKYQAIKNNKTLWINQNGTKVSDAKSEAASYNGDSKVRKLTSGAYQILRDNMIIKGDDKLPKMADFLRQNSGN</sequence>
<keyword evidence="1" id="KW-0175">Coiled coil</keyword>
<proteinExistence type="predicted"/>
<dbReference type="Proteomes" id="UP000037716">
    <property type="component" value="Unassembled WGS sequence"/>
</dbReference>
<feature type="coiled-coil region" evidence="1">
    <location>
        <begin position="122"/>
        <end position="149"/>
    </location>
</feature>
<protein>
    <submittedName>
        <fullName evidence="3">Uncharacterized protein</fullName>
    </submittedName>
</protein>
<reference evidence="3 4" key="1">
    <citation type="submission" date="2015-07" db="EMBL/GenBank/DDBJ databases">
        <title>Genome of Polaribacter dokdonenesis DSW-5, isolated from seawater off Dokdo in Korea.</title>
        <authorList>
            <person name="Yoon K."/>
            <person name="Song J.Y."/>
            <person name="Kim J.F."/>
        </authorList>
    </citation>
    <scope>NUCLEOTIDE SEQUENCE [LARGE SCALE GENOMIC DNA]</scope>
    <source>
        <strain evidence="3 4">DSW-5</strain>
    </source>
</reference>
<gene>
    <name evidence="3" type="ORF">I602_1440</name>
</gene>
<keyword evidence="2" id="KW-0732">Signal</keyword>